<feature type="transmembrane region" description="Helical" evidence="6">
    <location>
        <begin position="255"/>
        <end position="277"/>
    </location>
</feature>
<keyword evidence="9" id="KW-1185">Reference proteome</keyword>
<protein>
    <recommendedName>
        <fullName evidence="10">Major facilitator superfamily domain-containing protein 3</fullName>
    </recommendedName>
</protein>
<feature type="transmembrane region" description="Helical" evidence="6">
    <location>
        <begin position="137"/>
        <end position="156"/>
    </location>
</feature>
<name>A0A913XGQ3_EXADI</name>
<feature type="transmembrane region" description="Helical" evidence="6">
    <location>
        <begin position="324"/>
        <end position="344"/>
    </location>
</feature>
<evidence type="ECO:0000256" key="3">
    <source>
        <dbReference type="ARBA" id="ARBA00022692"/>
    </source>
</evidence>
<dbReference type="CDD" id="cd17485">
    <property type="entry name" value="MFS_MFSD3"/>
    <property type="match status" value="1"/>
</dbReference>
<accession>A0A913XGQ3</accession>
<sequence>MATLGSKFILLFFLYFAQGLPYGIQTKLIPILLRSNAVSLTKVGFSRILSLPWLFKVFIANFLNRFSTIWLWLALSFSGMALCCGLPGLLGTNITFVLLCGVFGLNVMAASQDIAVDTLALRILDSSDLGKGNIAQVVGYKTGALIGGGFLVWLSGYTSWDTVFLVLSIFYIICTVYAYTKHWKYIQHSDIIKKDLLKKNSPNDYNGVFMSVKNSQDFGWIVCFVFIYKLGEQGMTSMIPLYMLDSGFSVSNVGLIAGVITHVFSIIGSIIGGWMASLYCEQRNDLIHLLKWLSIGRLIPMATHCLNISTTVPMVAIILVSECILQLFAGIITTVTFTLMMQISKSVPTGVQATHFSILATFEVLGKLTMTSVGGNLVEVFGYLNYFLMCLALSVAVFPVLSCYHFAHSHMD</sequence>
<evidence type="ECO:0000256" key="6">
    <source>
        <dbReference type="SAM" id="Phobius"/>
    </source>
</evidence>
<evidence type="ECO:0000313" key="9">
    <source>
        <dbReference type="Proteomes" id="UP000887567"/>
    </source>
</evidence>
<keyword evidence="4 6" id="KW-1133">Transmembrane helix</keyword>
<feature type="transmembrane region" description="Helical" evidence="6">
    <location>
        <begin position="70"/>
        <end position="90"/>
    </location>
</feature>
<evidence type="ECO:0000256" key="1">
    <source>
        <dbReference type="ARBA" id="ARBA00004141"/>
    </source>
</evidence>
<feature type="transmembrane region" description="Helical" evidence="6">
    <location>
        <begin position="218"/>
        <end position="243"/>
    </location>
</feature>
<comment type="subcellular location">
    <subcellularLocation>
        <location evidence="1">Membrane</location>
        <topology evidence="1">Multi-pass membrane protein</topology>
    </subcellularLocation>
</comment>
<reference evidence="8" key="1">
    <citation type="submission" date="2022-11" db="UniProtKB">
        <authorList>
            <consortium name="EnsemblMetazoa"/>
        </authorList>
    </citation>
    <scope>IDENTIFICATION</scope>
</reference>
<feature type="transmembrane region" description="Helical" evidence="6">
    <location>
        <begin position="96"/>
        <end position="116"/>
    </location>
</feature>
<keyword evidence="2" id="KW-0813">Transport</keyword>
<dbReference type="OrthoDB" id="6415790at2759"/>
<evidence type="ECO:0000256" key="5">
    <source>
        <dbReference type="ARBA" id="ARBA00023136"/>
    </source>
</evidence>
<keyword evidence="5 6" id="KW-0472">Membrane</keyword>
<evidence type="ECO:0000256" key="7">
    <source>
        <dbReference type="SAM" id="SignalP"/>
    </source>
</evidence>
<dbReference type="Proteomes" id="UP000887567">
    <property type="component" value="Unplaced"/>
</dbReference>
<dbReference type="InterPro" id="IPR011701">
    <property type="entry name" value="MFS"/>
</dbReference>
<organism evidence="8 9">
    <name type="scientific">Exaiptasia diaphana</name>
    <name type="common">Tropical sea anemone</name>
    <name type="synonym">Aiptasia pulchella</name>
    <dbReference type="NCBI Taxonomy" id="2652724"/>
    <lineage>
        <taxon>Eukaryota</taxon>
        <taxon>Metazoa</taxon>
        <taxon>Cnidaria</taxon>
        <taxon>Anthozoa</taxon>
        <taxon>Hexacorallia</taxon>
        <taxon>Actiniaria</taxon>
        <taxon>Aiptasiidae</taxon>
        <taxon>Exaiptasia</taxon>
    </lineage>
</organism>
<dbReference type="PANTHER" id="PTHR12778:SF10">
    <property type="entry name" value="MAJOR FACILITATOR SUPERFAMILY DOMAIN-CONTAINING PROTEIN 3"/>
    <property type="match status" value="1"/>
</dbReference>
<dbReference type="OMA" id="PFYVDMG"/>
<keyword evidence="3 6" id="KW-0812">Transmembrane</keyword>
<dbReference type="GeneID" id="110242493"/>
<feature type="chain" id="PRO_5037363617" description="Major facilitator superfamily domain-containing protein 3" evidence="7">
    <location>
        <begin position="20"/>
        <end position="412"/>
    </location>
</feature>
<proteinExistence type="predicted"/>
<dbReference type="KEGG" id="epa:110242493"/>
<feature type="transmembrane region" description="Helical" evidence="6">
    <location>
        <begin position="43"/>
        <end position="63"/>
    </location>
</feature>
<evidence type="ECO:0000256" key="2">
    <source>
        <dbReference type="ARBA" id="ARBA00022448"/>
    </source>
</evidence>
<dbReference type="RefSeq" id="XP_020904150.1">
    <property type="nucleotide sequence ID" value="XM_021048491.2"/>
</dbReference>
<dbReference type="PANTHER" id="PTHR12778">
    <property type="entry name" value="SOLUTE CARRIER FAMILY 33 ACETYL-COA TRANSPORTER -RELATED"/>
    <property type="match status" value="1"/>
</dbReference>
<evidence type="ECO:0008006" key="10">
    <source>
        <dbReference type="Google" id="ProtNLM"/>
    </source>
</evidence>
<dbReference type="GO" id="GO:0022857">
    <property type="term" value="F:transmembrane transporter activity"/>
    <property type="evidence" value="ECO:0007669"/>
    <property type="project" value="InterPro"/>
</dbReference>
<dbReference type="Pfam" id="PF07690">
    <property type="entry name" value="MFS_1"/>
    <property type="match status" value="1"/>
</dbReference>
<evidence type="ECO:0000313" key="8">
    <source>
        <dbReference type="EnsemblMetazoa" id="XP_020904150.1"/>
    </source>
</evidence>
<dbReference type="AlphaFoldDB" id="A0A913XGQ3"/>
<dbReference type="GO" id="GO:0016020">
    <property type="term" value="C:membrane"/>
    <property type="evidence" value="ECO:0007669"/>
    <property type="project" value="UniProtKB-SubCell"/>
</dbReference>
<feature type="signal peptide" evidence="7">
    <location>
        <begin position="1"/>
        <end position="19"/>
    </location>
</feature>
<keyword evidence="7" id="KW-0732">Signal</keyword>
<dbReference type="InterPro" id="IPR036259">
    <property type="entry name" value="MFS_trans_sf"/>
</dbReference>
<dbReference type="EnsemblMetazoa" id="XM_021048491.2">
    <property type="protein sequence ID" value="XP_020904150.1"/>
    <property type="gene ID" value="LOC110242493"/>
</dbReference>
<dbReference type="Gene3D" id="1.20.1250.20">
    <property type="entry name" value="MFS general substrate transporter like domains"/>
    <property type="match status" value="1"/>
</dbReference>
<feature type="transmembrane region" description="Helical" evidence="6">
    <location>
        <begin position="162"/>
        <end position="180"/>
    </location>
</feature>
<dbReference type="InterPro" id="IPR004752">
    <property type="entry name" value="AmpG_permease/AT-1"/>
</dbReference>
<feature type="transmembrane region" description="Helical" evidence="6">
    <location>
        <begin position="383"/>
        <end position="407"/>
    </location>
</feature>
<dbReference type="SUPFAM" id="SSF103473">
    <property type="entry name" value="MFS general substrate transporter"/>
    <property type="match status" value="1"/>
</dbReference>
<evidence type="ECO:0000256" key="4">
    <source>
        <dbReference type="ARBA" id="ARBA00022989"/>
    </source>
</evidence>